<dbReference type="Gene3D" id="2.40.128.20">
    <property type="match status" value="1"/>
</dbReference>
<dbReference type="InterPro" id="IPR012674">
    <property type="entry name" value="Calycin"/>
</dbReference>
<accession>A0A6M2E4J7</accession>
<feature type="signal peptide" evidence="1">
    <location>
        <begin position="1"/>
        <end position="20"/>
    </location>
</feature>
<dbReference type="EMBL" id="GIDH01000358">
    <property type="protein sequence ID" value="NOV52301.1"/>
    <property type="molecule type" value="Transcribed_RNA"/>
</dbReference>
<sequence>MKRCLFAFLLMLIVHDENDAGTSIGQLSLEELSQYQDPSQMLAKQEIIVLLRASPPWGTTFSICLKSRYKSKTANRFHRTVEYYDTQGLSWKRRGARTPFGVMSE</sequence>
<reference evidence="2" key="1">
    <citation type="submission" date="2019-12" db="EMBL/GenBank/DDBJ databases">
        <title>The sialotranscriptome of the gopher-tortoise tick, Amblyomma tuberculatum.</title>
        <authorList>
            <person name="Karim S."/>
            <person name="Andersen J."/>
            <person name="Kumar D."/>
            <person name="Adamson S."/>
            <person name="Ennen J."/>
            <person name="Qualis C.P."/>
            <person name="Ribeiro J.M.C."/>
        </authorList>
    </citation>
    <scope>NUCLEOTIDE SEQUENCE</scope>
    <source>
        <strain evidence="2">Removed</strain>
        <tissue evidence="2">Salivary glands</tissue>
    </source>
</reference>
<organism evidence="2">
    <name type="scientific">Amblyomma tuberculatum</name>
    <dbReference type="NCBI Taxonomy" id="48802"/>
    <lineage>
        <taxon>Eukaryota</taxon>
        <taxon>Metazoa</taxon>
        <taxon>Ecdysozoa</taxon>
        <taxon>Arthropoda</taxon>
        <taxon>Chelicerata</taxon>
        <taxon>Arachnida</taxon>
        <taxon>Acari</taxon>
        <taxon>Parasitiformes</taxon>
        <taxon>Ixodida</taxon>
        <taxon>Ixodoidea</taxon>
        <taxon>Ixodidae</taxon>
        <taxon>Amblyomminae</taxon>
        <taxon>Amblyomma</taxon>
    </lineage>
</organism>
<keyword evidence="1" id="KW-0732">Signal</keyword>
<protein>
    <submittedName>
        <fullName evidence="2">Putative secreted protein</fullName>
    </submittedName>
</protein>
<name>A0A6M2E4J7_9ACAR</name>
<evidence type="ECO:0000313" key="2">
    <source>
        <dbReference type="EMBL" id="NOV52301.1"/>
    </source>
</evidence>
<proteinExistence type="predicted"/>
<feature type="chain" id="PRO_5026660234" evidence="1">
    <location>
        <begin position="21"/>
        <end position="105"/>
    </location>
</feature>
<evidence type="ECO:0000256" key="1">
    <source>
        <dbReference type="SAM" id="SignalP"/>
    </source>
</evidence>
<dbReference type="AlphaFoldDB" id="A0A6M2E4J7"/>